<evidence type="ECO:0000256" key="1">
    <source>
        <dbReference type="SAM" id="MobiDB-lite"/>
    </source>
</evidence>
<organism evidence="2 3">
    <name type="scientific">Rhamnusium bicolor</name>
    <dbReference type="NCBI Taxonomy" id="1586634"/>
    <lineage>
        <taxon>Eukaryota</taxon>
        <taxon>Metazoa</taxon>
        <taxon>Ecdysozoa</taxon>
        <taxon>Arthropoda</taxon>
        <taxon>Hexapoda</taxon>
        <taxon>Insecta</taxon>
        <taxon>Pterygota</taxon>
        <taxon>Neoptera</taxon>
        <taxon>Endopterygota</taxon>
        <taxon>Coleoptera</taxon>
        <taxon>Polyphaga</taxon>
        <taxon>Cucujiformia</taxon>
        <taxon>Chrysomeloidea</taxon>
        <taxon>Cerambycidae</taxon>
        <taxon>Lepturinae</taxon>
        <taxon>Rhagiini</taxon>
        <taxon>Rhamnusium</taxon>
    </lineage>
</organism>
<name>A0AAV8ZQD4_9CUCU</name>
<gene>
    <name evidence="2" type="ORF">NQ314_002774</name>
</gene>
<comment type="caution">
    <text evidence="2">The sequence shown here is derived from an EMBL/GenBank/DDBJ whole genome shotgun (WGS) entry which is preliminary data.</text>
</comment>
<accession>A0AAV8ZQD4</accession>
<dbReference type="AlphaFoldDB" id="A0AAV8ZQD4"/>
<keyword evidence="3" id="KW-1185">Reference proteome</keyword>
<protein>
    <recommendedName>
        <fullName evidence="4">CAP-Gly domain-containing protein</fullName>
    </recommendedName>
</protein>
<dbReference type="EMBL" id="JANEYF010000850">
    <property type="protein sequence ID" value="KAJ8967575.1"/>
    <property type="molecule type" value="Genomic_DNA"/>
</dbReference>
<evidence type="ECO:0000313" key="3">
    <source>
        <dbReference type="Proteomes" id="UP001162156"/>
    </source>
</evidence>
<reference evidence="2" key="1">
    <citation type="journal article" date="2023" name="Insect Mol. Biol.">
        <title>Genome sequencing provides insights into the evolution of gene families encoding plant cell wall-degrading enzymes in longhorned beetles.</title>
        <authorList>
            <person name="Shin N.R."/>
            <person name="Okamura Y."/>
            <person name="Kirsch R."/>
            <person name="Pauchet Y."/>
        </authorList>
    </citation>
    <scope>NUCLEOTIDE SEQUENCE</scope>
    <source>
        <strain evidence="2">RBIC_L_NR</strain>
    </source>
</reference>
<proteinExistence type="predicted"/>
<dbReference type="Proteomes" id="UP001162156">
    <property type="component" value="Unassembled WGS sequence"/>
</dbReference>
<sequence>MSSCIIRLDQVQDQYYPGESVVGKVVCSFSTAKHIEGEEHTGWIDNEPGKQDNIIFSGDNTFLKLEKICPVRELRYLDSIVDCDVNRIDTKEDLCRGFVHVKDTDVTTIDQTQSKILKITDQNNQQNSENISDILCVNETVEFSPNSRRSETIDESRSLNLEDFLPKAKTPQRKNRIQVKRSSLVITSSTYKKEMEEKKKIKEELEQRKEENRQKRLRQKLEKQTNLKETNIKNKIKKIKL</sequence>
<feature type="region of interest" description="Disordered" evidence="1">
    <location>
        <begin position="192"/>
        <end position="229"/>
    </location>
</feature>
<evidence type="ECO:0008006" key="4">
    <source>
        <dbReference type="Google" id="ProtNLM"/>
    </source>
</evidence>
<evidence type="ECO:0000313" key="2">
    <source>
        <dbReference type="EMBL" id="KAJ8967575.1"/>
    </source>
</evidence>